<dbReference type="OrthoDB" id="597820at2"/>
<dbReference type="STRING" id="290317.Cpha266_2487"/>
<dbReference type="EMBL" id="CP000492">
    <property type="protein sequence ID" value="ABL66475.1"/>
    <property type="molecule type" value="Genomic_DNA"/>
</dbReference>
<dbReference type="InterPro" id="IPR003772">
    <property type="entry name" value="YceD"/>
</dbReference>
<keyword evidence="2" id="KW-1185">Reference proteome</keyword>
<dbReference type="AlphaFoldDB" id="A1BJ98"/>
<accession>A1BJ98</accession>
<protein>
    <recommendedName>
        <fullName evidence="3">DUF177 domain-containing protein</fullName>
    </recommendedName>
</protein>
<sequence length="175" mass="19944">MHKENALIEIRIAGLGEGKNEIDFICKATEFNDEQLTEAGFTGDIKASFLVIKSESEIAVTLKTATTAELTCDICLAPVIRELTGVYTIHYVYGAIEEYEDPDDADYHVLDRNAISLDLTEEVRETLMLSLPMKVTCTDNPDCRLFITEKEHERLDDHEKSSWHESLEKLKNKYR</sequence>
<evidence type="ECO:0008006" key="3">
    <source>
        <dbReference type="Google" id="ProtNLM"/>
    </source>
</evidence>
<dbReference type="eggNOG" id="COG1399">
    <property type="taxonomic scope" value="Bacteria"/>
</dbReference>
<reference evidence="1 2" key="1">
    <citation type="submission" date="2006-12" db="EMBL/GenBank/DDBJ databases">
        <title>Complete sequence of Chlorobium phaeobacteroides DSM 266.</title>
        <authorList>
            <consortium name="US DOE Joint Genome Institute"/>
            <person name="Copeland A."/>
            <person name="Lucas S."/>
            <person name="Lapidus A."/>
            <person name="Barry K."/>
            <person name="Detter J.C."/>
            <person name="Glavina del Rio T."/>
            <person name="Hammon N."/>
            <person name="Israni S."/>
            <person name="Pitluck S."/>
            <person name="Goltsman E."/>
            <person name="Schmutz J."/>
            <person name="Larimer F."/>
            <person name="Land M."/>
            <person name="Hauser L."/>
            <person name="Mikhailova N."/>
            <person name="Li T."/>
            <person name="Overmann J."/>
            <person name="Bryant D.A."/>
            <person name="Richardson P."/>
        </authorList>
    </citation>
    <scope>NUCLEOTIDE SEQUENCE [LARGE SCALE GENOMIC DNA]</scope>
    <source>
        <strain evidence="1 2">DSM 266</strain>
    </source>
</reference>
<name>A1BJ98_CHLPD</name>
<dbReference type="HOGENOM" id="CLU_1502109_0_0_10"/>
<gene>
    <name evidence="1" type="ordered locus">Cpha266_2487</name>
</gene>
<evidence type="ECO:0000313" key="2">
    <source>
        <dbReference type="Proteomes" id="UP000008701"/>
    </source>
</evidence>
<proteinExistence type="predicted"/>
<evidence type="ECO:0000313" key="1">
    <source>
        <dbReference type="EMBL" id="ABL66475.1"/>
    </source>
</evidence>
<dbReference type="Proteomes" id="UP000008701">
    <property type="component" value="Chromosome"/>
</dbReference>
<organism evidence="1 2">
    <name type="scientific">Chlorobium phaeobacteroides (strain DSM 266 / SMG 266 / 2430)</name>
    <dbReference type="NCBI Taxonomy" id="290317"/>
    <lineage>
        <taxon>Bacteria</taxon>
        <taxon>Pseudomonadati</taxon>
        <taxon>Chlorobiota</taxon>
        <taxon>Chlorobiia</taxon>
        <taxon>Chlorobiales</taxon>
        <taxon>Chlorobiaceae</taxon>
        <taxon>Chlorobium/Pelodictyon group</taxon>
        <taxon>Chlorobium</taxon>
    </lineage>
</organism>
<dbReference type="Pfam" id="PF02620">
    <property type="entry name" value="YceD"/>
    <property type="match status" value="1"/>
</dbReference>
<dbReference type="KEGG" id="cph:Cpha266_2487"/>
<dbReference type="RefSeq" id="WP_011746252.1">
    <property type="nucleotide sequence ID" value="NC_008639.1"/>
</dbReference>